<evidence type="ECO:0000313" key="1">
    <source>
        <dbReference type="EMBL" id="KYQ46390.1"/>
    </source>
</evidence>
<gene>
    <name evidence="1" type="ORF">ALC60_14616</name>
</gene>
<accession>A0A151WEW8</accession>
<name>A0A151WEW8_9HYME</name>
<dbReference type="InterPro" id="IPR012337">
    <property type="entry name" value="RNaseH-like_sf"/>
</dbReference>
<dbReference type="EMBL" id="KQ983235">
    <property type="protein sequence ID" value="KYQ46390.1"/>
    <property type="molecule type" value="Genomic_DNA"/>
</dbReference>
<proteinExistence type="predicted"/>
<organism evidence="1 2">
    <name type="scientific">Mycetomoellerius zeteki</name>
    <dbReference type="NCBI Taxonomy" id="64791"/>
    <lineage>
        <taxon>Eukaryota</taxon>
        <taxon>Metazoa</taxon>
        <taxon>Ecdysozoa</taxon>
        <taxon>Arthropoda</taxon>
        <taxon>Hexapoda</taxon>
        <taxon>Insecta</taxon>
        <taxon>Pterygota</taxon>
        <taxon>Neoptera</taxon>
        <taxon>Endopterygota</taxon>
        <taxon>Hymenoptera</taxon>
        <taxon>Apocrita</taxon>
        <taxon>Aculeata</taxon>
        <taxon>Formicoidea</taxon>
        <taxon>Formicidae</taxon>
        <taxon>Myrmicinae</taxon>
        <taxon>Mycetomoellerius</taxon>
    </lineage>
</organism>
<dbReference type="STRING" id="64791.A0A151WEW8"/>
<dbReference type="Proteomes" id="UP000075809">
    <property type="component" value="Unassembled WGS sequence"/>
</dbReference>
<reference evidence="1 2" key="1">
    <citation type="submission" date="2015-09" db="EMBL/GenBank/DDBJ databases">
        <title>Trachymyrmex zeteki WGS genome.</title>
        <authorList>
            <person name="Nygaard S."/>
            <person name="Hu H."/>
            <person name="Boomsma J."/>
            <person name="Zhang G."/>
        </authorList>
    </citation>
    <scope>NUCLEOTIDE SEQUENCE [LARGE SCALE GENOMIC DNA]</scope>
    <source>
        <strain evidence="1">Tzet28-1</strain>
        <tissue evidence="1">Whole body</tissue>
    </source>
</reference>
<keyword evidence="2" id="KW-1185">Reference proteome</keyword>
<evidence type="ECO:0008006" key="3">
    <source>
        <dbReference type="Google" id="ProtNLM"/>
    </source>
</evidence>
<dbReference type="SUPFAM" id="SSF53098">
    <property type="entry name" value="Ribonuclease H-like"/>
    <property type="match status" value="1"/>
</dbReference>
<evidence type="ECO:0000313" key="2">
    <source>
        <dbReference type="Proteomes" id="UP000075809"/>
    </source>
</evidence>
<dbReference type="AlphaFoldDB" id="A0A151WEW8"/>
<sequence>MRPVDVTPAIFIIEGELHGPYTALKGKATKSPKIININENSIPRVYSHRFLGVILDYNLNGKQRLKYLIDKGRKISAIVSALSSVTWGSHPGLLLTIYRAIFRSAVEYGSHFFTWGSSTPDFIKLRRLQYKVIRKAMGYRISTPINTMLAETKEFELNIRFNLTASKFIYKCMANKFSIVYNSLEEMEITAVRRNCKVKAIKESRLFKFYVISRHEKSITFRSTYSPAYWYSYEVFSTTIKYVNTMQSYNKSENTNLTIADFYHKSYELRQNAMTFYTDGSKSPEGAVGAAVYSPEMEGKALQNSSKVQRNYIVYHIRKVYFYILNRGSTVTFFIPAHSGIPGNESADHEAKLAALEGYKPDFRVPYEDLLVESHARADKQFHDHIKEVSATKGTQYFEQFYTKSKKTWFYEAPLTKEEIVLVNRLRSNHVNVNESLYRVNMISSPSCPCGDSRQTINHWFRRSKKRCI</sequence>
<protein>
    <recommendedName>
        <fullName evidence="3">RNase H type-1 domain-containing protein</fullName>
    </recommendedName>
</protein>